<dbReference type="PANTHER" id="PTHR47926:SF386">
    <property type="entry name" value="PENTATRICOPEPTIDE REPEAT-CONTAINING PROTEIN"/>
    <property type="match status" value="1"/>
</dbReference>
<protein>
    <recommendedName>
        <fullName evidence="5">Pentacotripeptide-repeat region of PRORP domain-containing protein</fullName>
    </recommendedName>
</protein>
<feature type="repeat" description="PPR" evidence="2">
    <location>
        <begin position="139"/>
        <end position="173"/>
    </location>
</feature>
<feature type="repeat" description="PPR" evidence="2">
    <location>
        <begin position="613"/>
        <end position="647"/>
    </location>
</feature>
<dbReference type="AlphaFoldDB" id="A0AAF1APY9"/>
<organism evidence="3 4">
    <name type="scientific">Daucus carota subsp. sativus</name>
    <name type="common">Carrot</name>
    <dbReference type="NCBI Taxonomy" id="79200"/>
    <lineage>
        <taxon>Eukaryota</taxon>
        <taxon>Viridiplantae</taxon>
        <taxon>Streptophyta</taxon>
        <taxon>Embryophyta</taxon>
        <taxon>Tracheophyta</taxon>
        <taxon>Spermatophyta</taxon>
        <taxon>Magnoliopsida</taxon>
        <taxon>eudicotyledons</taxon>
        <taxon>Gunneridae</taxon>
        <taxon>Pentapetalae</taxon>
        <taxon>asterids</taxon>
        <taxon>campanulids</taxon>
        <taxon>Apiales</taxon>
        <taxon>Apiaceae</taxon>
        <taxon>Apioideae</taxon>
        <taxon>Scandiceae</taxon>
        <taxon>Daucinae</taxon>
        <taxon>Daucus</taxon>
        <taxon>Daucus sect. Daucus</taxon>
    </lineage>
</organism>
<keyword evidence="4" id="KW-1185">Reference proteome</keyword>
<dbReference type="EMBL" id="CP093345">
    <property type="protein sequence ID" value="WOG91184.1"/>
    <property type="molecule type" value="Genomic_DNA"/>
</dbReference>
<dbReference type="InterPro" id="IPR002885">
    <property type="entry name" value="PPR_rpt"/>
</dbReference>
<evidence type="ECO:0000313" key="4">
    <source>
        <dbReference type="Proteomes" id="UP000077755"/>
    </source>
</evidence>
<evidence type="ECO:0000256" key="1">
    <source>
        <dbReference type="ARBA" id="ARBA00022737"/>
    </source>
</evidence>
<feature type="repeat" description="PPR" evidence="2">
    <location>
        <begin position="477"/>
        <end position="511"/>
    </location>
</feature>
<dbReference type="Proteomes" id="UP000077755">
    <property type="component" value="Chromosome 3"/>
</dbReference>
<dbReference type="InterPro" id="IPR011990">
    <property type="entry name" value="TPR-like_helical_dom_sf"/>
</dbReference>
<dbReference type="InterPro" id="IPR046960">
    <property type="entry name" value="PPR_At4g14850-like_plant"/>
</dbReference>
<dbReference type="Pfam" id="PF13041">
    <property type="entry name" value="PPR_2"/>
    <property type="match status" value="4"/>
</dbReference>
<dbReference type="PROSITE" id="PS51375">
    <property type="entry name" value="PPR"/>
    <property type="match status" value="8"/>
</dbReference>
<dbReference type="NCBIfam" id="TIGR00756">
    <property type="entry name" value="PPR"/>
    <property type="match status" value="8"/>
</dbReference>
<evidence type="ECO:0000256" key="2">
    <source>
        <dbReference type="PROSITE-ProRule" id="PRU00708"/>
    </source>
</evidence>
<sequence>MASLYIPPTQYIHNHHPLNSKLSIKVSLNHLLKVQKYKPHNKHVSPQCKAGQIQEALECLSNVGPNNFANKPKIYGDILQECVYGRDFLLGQQIHASIIKKGESLAKNDYVETKLVIFYAKCDALEAANVLFKGVIERNVFSWAAIIGLYCRLGYCNEALLGFCAMLEDGVLGDNFVLPNVLKACGAVMLIGFGKGVHGYVVKLGFQDCVFAASSLVDMYGKCGYIGEARKVFDGMFERNVVAWNSMISSCVQNGLNEEAIGIFYDMRMEGLEPTRVTMVGFLSASASICAVEEGKQAHAMALLSGMDLDDILGTSIINFYSKVGLIEDAELVFRRMLKKDVVTWNLLISCYVQHSQAERGIQLCRQMRLENFNYDSVTLVSILSALAELKSLKLGREAHCYCIKNDLVCDVAVMSSTVDMYANCERINVARKVFDYTEKRDLALWNTILAAYAEIGMSGETLSLFYQMQLEGLPPNVISWNLVILSLLRNERVNEAMDIFREMQSVGIVPNLITYTTIITALVRNGSSNEAITLFCKMMEEGIQPDILSISCILSACKLTASLRCGKAVHSYIFRHNVFLTVQLATSLVDMYAECGNLHQAKMVFDMVVPKQLPLYNAMISGYALHGFAKEALVLFKHMLEEGIEPDSITFTRVLSACSHAGLMKEGLEIFADMVSEYHVKPSKEHYGCVVDLLSRCGNLHDASQFIMRAFIKEKGLIKAPGCSWTQIREDLYVFFPGDRFTQKQKKLMHHGLVGFKSIENAHAGL</sequence>
<evidence type="ECO:0008006" key="5">
    <source>
        <dbReference type="Google" id="ProtNLM"/>
    </source>
</evidence>
<reference evidence="3" key="1">
    <citation type="journal article" date="2016" name="Nat. Genet.">
        <title>A high-quality carrot genome assembly provides new insights into carotenoid accumulation and asterid genome evolution.</title>
        <authorList>
            <person name="Iorizzo M."/>
            <person name="Ellison S."/>
            <person name="Senalik D."/>
            <person name="Zeng P."/>
            <person name="Satapoomin P."/>
            <person name="Huang J."/>
            <person name="Bowman M."/>
            <person name="Iovene M."/>
            <person name="Sanseverino W."/>
            <person name="Cavagnaro P."/>
            <person name="Yildiz M."/>
            <person name="Macko-Podgorni A."/>
            <person name="Moranska E."/>
            <person name="Grzebelus E."/>
            <person name="Grzebelus D."/>
            <person name="Ashrafi H."/>
            <person name="Zheng Z."/>
            <person name="Cheng S."/>
            <person name="Spooner D."/>
            <person name="Van Deynze A."/>
            <person name="Simon P."/>
        </authorList>
    </citation>
    <scope>NUCLEOTIDE SEQUENCE</scope>
    <source>
        <tissue evidence="3">Leaf</tissue>
    </source>
</reference>
<feature type="repeat" description="PPR" evidence="2">
    <location>
        <begin position="240"/>
        <end position="274"/>
    </location>
</feature>
<proteinExistence type="predicted"/>
<accession>A0AAF1APY9</accession>
<feature type="repeat" description="PPR" evidence="2">
    <location>
        <begin position="648"/>
        <end position="683"/>
    </location>
</feature>
<dbReference type="FunFam" id="1.25.40.10:FF:000285">
    <property type="entry name" value="Pentatricopeptide repeat-containing protein, chloroplastic"/>
    <property type="match status" value="1"/>
</dbReference>
<gene>
    <name evidence="3" type="ORF">DCAR_0310432</name>
</gene>
<dbReference type="Gene3D" id="1.25.40.10">
    <property type="entry name" value="Tetratricopeptide repeat domain"/>
    <property type="match status" value="5"/>
</dbReference>
<dbReference type="FunFam" id="1.25.40.10:FF:000158">
    <property type="entry name" value="pentatricopeptide repeat-containing protein At2g33680"/>
    <property type="match status" value="1"/>
</dbReference>
<dbReference type="Pfam" id="PF01535">
    <property type="entry name" value="PPR"/>
    <property type="match status" value="2"/>
</dbReference>
<dbReference type="GO" id="GO:0003723">
    <property type="term" value="F:RNA binding"/>
    <property type="evidence" value="ECO:0007669"/>
    <property type="project" value="InterPro"/>
</dbReference>
<keyword evidence="1" id="KW-0677">Repeat</keyword>
<dbReference type="FunFam" id="1.25.40.10:FF:000380">
    <property type="entry name" value="Pentatricopeptide repeat-containing protein, chloroplastic"/>
    <property type="match status" value="1"/>
</dbReference>
<dbReference type="GO" id="GO:0009451">
    <property type="term" value="P:RNA modification"/>
    <property type="evidence" value="ECO:0007669"/>
    <property type="project" value="InterPro"/>
</dbReference>
<feature type="repeat" description="PPR" evidence="2">
    <location>
        <begin position="512"/>
        <end position="546"/>
    </location>
</feature>
<evidence type="ECO:0000313" key="3">
    <source>
        <dbReference type="EMBL" id="WOG91184.1"/>
    </source>
</evidence>
<name>A0AAF1APY9_DAUCS</name>
<dbReference type="PANTHER" id="PTHR47926">
    <property type="entry name" value="PENTATRICOPEPTIDE REPEAT-CONTAINING PROTEIN"/>
    <property type="match status" value="1"/>
</dbReference>
<reference evidence="3" key="2">
    <citation type="submission" date="2022-03" db="EMBL/GenBank/DDBJ databases">
        <title>Draft title - Genomic analysis of global carrot germplasm unveils the trajectory of domestication and the origin of high carotenoid orange carrot.</title>
        <authorList>
            <person name="Iorizzo M."/>
            <person name="Ellison S."/>
            <person name="Senalik D."/>
            <person name="Macko-Podgorni A."/>
            <person name="Grzebelus D."/>
            <person name="Bostan H."/>
            <person name="Rolling W."/>
            <person name="Curaba J."/>
            <person name="Simon P."/>
        </authorList>
    </citation>
    <scope>NUCLEOTIDE SEQUENCE</scope>
    <source>
        <tissue evidence="3">Leaf</tissue>
    </source>
</reference>
<dbReference type="FunFam" id="1.25.40.10:FF:000646">
    <property type="entry name" value="Pentatricopeptide repeat-containing protein, chloroplastic"/>
    <property type="match status" value="1"/>
</dbReference>
<dbReference type="GO" id="GO:0099402">
    <property type="term" value="P:plant organ development"/>
    <property type="evidence" value="ECO:0007669"/>
    <property type="project" value="UniProtKB-ARBA"/>
</dbReference>
<feature type="repeat" description="PPR" evidence="2">
    <location>
        <begin position="341"/>
        <end position="375"/>
    </location>
</feature>
<feature type="repeat" description="PPR" evidence="2">
    <location>
        <begin position="442"/>
        <end position="476"/>
    </location>
</feature>